<dbReference type="EMBL" id="CP056070">
    <property type="protein sequence ID" value="UKK01520.1"/>
    <property type="molecule type" value="Genomic_DNA"/>
</dbReference>
<feature type="region of interest" description="Disordered" evidence="1">
    <location>
        <begin position="509"/>
        <end position="535"/>
    </location>
</feature>
<protein>
    <submittedName>
        <fullName evidence="3">Uncharacterized protein</fullName>
    </submittedName>
</protein>
<evidence type="ECO:0000313" key="4">
    <source>
        <dbReference type="Proteomes" id="UP000244811"/>
    </source>
</evidence>
<sequence length="569" mass="66727">MGASYSDLNIYYHRKKGEYQGKGYKVVTTDGYFPGCSDFQVITHNISFDHNTGLYYNIILYDGSSETSKGSPVFGYYYPRNESEVIKSVRTYYSVLAPNVPLIVSFECPNNTYNCYLRKLREARWDRSYNITEYSFGNSVSKDELVKEFKQISRNRKIEFKIEKECKDITCGKQDLGDKKYFRLIFIPKGNFSVLGSDYLFAMDFIKNEPKIPGVPSPGFEKFCKIRQAKDIRHFHTPPPISHINQIDPYYLHSFIRKYYDGIVVYLYKEDRTSREPLCEEKDDNSNAILLEFYDSRKEKKYLKRKDKEGCWWAEEPVEYNGDTELLNKLREIPELANKEQVVTVIIDEKRKYLGLKNYSKDDKNVYTKYTFEFPKANKPILIFERKAISIGTYNLSSIKAIKVEVFYLKNKYGEDKQPFLIVFYEDRVPRAMKAYHFVDEYGFEKWKEFVFEFKELQGEDPTYDPEQELKKKLYEKVEKIEKYSSCILELSLIRWYAYKILTDPEFVPTQPPPKPPDGRPPIKKPQKQPDGPPIPWIVGGSVGGGVFVISSAALYGVYWYNTTIKLLT</sequence>
<keyword evidence="2" id="KW-0472">Membrane</keyword>
<evidence type="ECO:0000256" key="1">
    <source>
        <dbReference type="SAM" id="MobiDB-lite"/>
    </source>
</evidence>
<keyword evidence="2" id="KW-0812">Transmembrane</keyword>
<accession>A0A976QUY0</accession>
<feature type="compositionally biased region" description="Pro residues" evidence="1">
    <location>
        <begin position="510"/>
        <end position="520"/>
    </location>
</feature>
<gene>
    <name evidence="3" type="ORF">MACK_002336</name>
</gene>
<dbReference type="AlphaFoldDB" id="A0A976QUY0"/>
<proteinExistence type="predicted"/>
<feature type="transmembrane region" description="Helical" evidence="2">
    <location>
        <begin position="535"/>
        <end position="561"/>
    </location>
</feature>
<reference evidence="3" key="1">
    <citation type="submission" date="2022-07" db="EMBL/GenBank/DDBJ databases">
        <title>Evaluation of T. orientalis genome assembly methods using nanopore sequencing and analysis of variation between genomes.</title>
        <authorList>
            <person name="Yam J."/>
            <person name="Micallef M.L."/>
            <person name="Liu M."/>
            <person name="Djordjevic S.P."/>
            <person name="Bogema D.R."/>
            <person name="Jenkins C."/>
        </authorList>
    </citation>
    <scope>NUCLEOTIDE SEQUENCE</scope>
    <source>
        <strain evidence="3">Goon Nure</strain>
    </source>
</reference>
<keyword evidence="2" id="KW-1133">Transmembrane helix</keyword>
<evidence type="ECO:0000256" key="2">
    <source>
        <dbReference type="SAM" id="Phobius"/>
    </source>
</evidence>
<dbReference type="Proteomes" id="UP000244811">
    <property type="component" value="Chromosome 3"/>
</dbReference>
<organism evidence="3 4">
    <name type="scientific">Theileria orientalis</name>
    <dbReference type="NCBI Taxonomy" id="68886"/>
    <lineage>
        <taxon>Eukaryota</taxon>
        <taxon>Sar</taxon>
        <taxon>Alveolata</taxon>
        <taxon>Apicomplexa</taxon>
        <taxon>Aconoidasida</taxon>
        <taxon>Piroplasmida</taxon>
        <taxon>Theileriidae</taxon>
        <taxon>Theileria</taxon>
    </lineage>
</organism>
<evidence type="ECO:0000313" key="3">
    <source>
        <dbReference type="EMBL" id="UKK01520.1"/>
    </source>
</evidence>
<name>A0A976QUY0_THEOR</name>